<feature type="domain" description="Beta-lactamase class A catalytic" evidence="1">
    <location>
        <begin position="126"/>
        <end position="396"/>
    </location>
</feature>
<dbReference type="STRING" id="296218.AWN68_12450"/>
<dbReference type="GO" id="GO:0030655">
    <property type="term" value="P:beta-lactam antibiotic catabolic process"/>
    <property type="evidence" value="ECO:0007669"/>
    <property type="project" value="InterPro"/>
</dbReference>
<dbReference type="InterPro" id="IPR012338">
    <property type="entry name" value="Beta-lactam/transpept-like"/>
</dbReference>
<dbReference type="Gene3D" id="3.40.710.10">
    <property type="entry name" value="DD-peptidase/beta-lactamase superfamily"/>
    <property type="match status" value="1"/>
</dbReference>
<organism evidence="2 3">
    <name type="scientific">Roseivirga echinicomitans</name>
    <dbReference type="NCBI Taxonomy" id="296218"/>
    <lineage>
        <taxon>Bacteria</taxon>
        <taxon>Pseudomonadati</taxon>
        <taxon>Bacteroidota</taxon>
        <taxon>Cytophagia</taxon>
        <taxon>Cytophagales</taxon>
        <taxon>Roseivirgaceae</taxon>
        <taxon>Roseivirga</taxon>
    </lineage>
</organism>
<dbReference type="GO" id="GO:0008800">
    <property type="term" value="F:beta-lactamase activity"/>
    <property type="evidence" value="ECO:0007669"/>
    <property type="project" value="InterPro"/>
</dbReference>
<protein>
    <recommendedName>
        <fullName evidence="1">Beta-lactamase class A catalytic domain-containing protein</fullName>
    </recommendedName>
</protein>
<keyword evidence="3" id="KW-1185">Reference proteome</keyword>
<dbReference type="Pfam" id="PF13354">
    <property type="entry name" value="Beta-lactamase2"/>
    <property type="match status" value="1"/>
</dbReference>
<evidence type="ECO:0000313" key="3">
    <source>
        <dbReference type="Proteomes" id="UP000075615"/>
    </source>
</evidence>
<proteinExistence type="predicted"/>
<name>A0A150WYI4_9BACT</name>
<comment type="caution">
    <text evidence="2">The sequence shown here is derived from an EMBL/GenBank/DDBJ whole genome shotgun (WGS) entry which is preliminary data.</text>
</comment>
<gene>
    <name evidence="2" type="ORF">AWN68_12450</name>
</gene>
<dbReference type="SUPFAM" id="SSF56601">
    <property type="entry name" value="beta-lactamase/transpeptidase-like"/>
    <property type="match status" value="1"/>
</dbReference>
<dbReference type="Proteomes" id="UP000075615">
    <property type="component" value="Unassembled WGS sequence"/>
</dbReference>
<dbReference type="EMBL" id="LRDB01000053">
    <property type="protein sequence ID" value="KYG71548.1"/>
    <property type="molecule type" value="Genomic_DNA"/>
</dbReference>
<reference evidence="2 3" key="1">
    <citation type="submission" date="2016-01" db="EMBL/GenBank/DDBJ databases">
        <title>Genome sequencing of Roseivirga echinicomitans KMM 6058.</title>
        <authorList>
            <person name="Selvaratnam C."/>
            <person name="Thevarajoo S."/>
            <person name="Goh K.M."/>
            <person name="Ee R."/>
            <person name="Chan K.-G."/>
            <person name="Chong C.S."/>
        </authorList>
    </citation>
    <scope>NUCLEOTIDE SEQUENCE [LARGE SCALE GENOMIC DNA]</scope>
    <source>
        <strain evidence="2 3">KMM 6058</strain>
    </source>
</reference>
<sequence>MMTYLKSTVMLMTIGLLMTPIPSNDYPIDGYETTKIRRLKRLTLVMSGEIKDTKPPLGGQLSINDIRLNLLGERGDSLVALPKADPVFQKSINALFPNLDESYSIAVLDISPGKPIRYAGRKEMGRYQPGSVGKLAVLAGFFAELEKIYPNSFEKRQELMRTKIVQGGKWAMVDEHTVPLFDTLTNKLVKRTVIESDEFTLYEWLDHMMSVSNNGAASVCWREAILMRVFGKTYPTLTDAMADQFFAVTSKPELSTLAISVVNDPLRDLGITEEEWRLGSLFTRGAGTFIPPKGGSIGTPSGLMKFLVAMERGKVIDQESSLEMKRMMYMTDRRIRYASAGVLSKAAVYFKSGSLYKCKPEEGYSCAKYQGNVDNFMNSVAIVEHPDGRDYIVVMMSNVLKKNSASDHSALAVNIDQVVKNLK</sequence>
<dbReference type="InterPro" id="IPR045155">
    <property type="entry name" value="Beta-lactam_cat"/>
</dbReference>
<dbReference type="AlphaFoldDB" id="A0A150WYI4"/>
<accession>A0A150WYI4</accession>
<dbReference type="RefSeq" id="WP_068419258.1">
    <property type="nucleotide sequence ID" value="NZ_LRDB01000053.1"/>
</dbReference>
<evidence type="ECO:0000313" key="2">
    <source>
        <dbReference type="EMBL" id="KYG71548.1"/>
    </source>
</evidence>
<evidence type="ECO:0000259" key="1">
    <source>
        <dbReference type="Pfam" id="PF13354"/>
    </source>
</evidence>